<feature type="non-terminal residue" evidence="1">
    <location>
        <position position="1"/>
    </location>
</feature>
<proteinExistence type="predicted"/>
<sequence>PLLSFSEKGDYGSCKTLRKNCSSLGGQKSEKAASPIQDNRIWVAVQSDVDALFSLYSHSGRSVDAYLF</sequence>
<keyword evidence="2" id="KW-1185">Reference proteome</keyword>
<feature type="non-terminal residue" evidence="1">
    <location>
        <position position="68"/>
    </location>
</feature>
<protein>
    <submittedName>
        <fullName evidence="1">Uncharacterized protein</fullName>
    </submittedName>
</protein>
<dbReference type="Proteomes" id="UP001154282">
    <property type="component" value="Unassembled WGS sequence"/>
</dbReference>
<evidence type="ECO:0000313" key="1">
    <source>
        <dbReference type="EMBL" id="CAI0397090.1"/>
    </source>
</evidence>
<evidence type="ECO:0000313" key="2">
    <source>
        <dbReference type="Proteomes" id="UP001154282"/>
    </source>
</evidence>
<dbReference type="EMBL" id="CAMGYJ010000004">
    <property type="protein sequence ID" value="CAI0397090.1"/>
    <property type="molecule type" value="Genomic_DNA"/>
</dbReference>
<reference evidence="1" key="1">
    <citation type="submission" date="2022-08" db="EMBL/GenBank/DDBJ databases">
        <authorList>
            <person name="Gutierrez-Valencia J."/>
        </authorList>
    </citation>
    <scope>NUCLEOTIDE SEQUENCE</scope>
</reference>
<organism evidence="1 2">
    <name type="scientific">Linum tenue</name>
    <dbReference type="NCBI Taxonomy" id="586396"/>
    <lineage>
        <taxon>Eukaryota</taxon>
        <taxon>Viridiplantae</taxon>
        <taxon>Streptophyta</taxon>
        <taxon>Embryophyta</taxon>
        <taxon>Tracheophyta</taxon>
        <taxon>Spermatophyta</taxon>
        <taxon>Magnoliopsida</taxon>
        <taxon>eudicotyledons</taxon>
        <taxon>Gunneridae</taxon>
        <taxon>Pentapetalae</taxon>
        <taxon>rosids</taxon>
        <taxon>fabids</taxon>
        <taxon>Malpighiales</taxon>
        <taxon>Linaceae</taxon>
        <taxon>Linum</taxon>
    </lineage>
</organism>
<gene>
    <name evidence="1" type="ORF">LITE_LOCUS9413</name>
</gene>
<comment type="caution">
    <text evidence="1">The sequence shown here is derived from an EMBL/GenBank/DDBJ whole genome shotgun (WGS) entry which is preliminary data.</text>
</comment>
<name>A0AAV0IHP8_9ROSI</name>
<accession>A0AAV0IHP8</accession>
<dbReference type="AlphaFoldDB" id="A0AAV0IHP8"/>